<evidence type="ECO:0000313" key="1">
    <source>
        <dbReference type="EMBL" id="APD70811.1"/>
    </source>
</evidence>
<accession>A0A1J0QZY6</accession>
<dbReference type="EMBL" id="KX029332">
    <property type="protein sequence ID" value="APD70811.1"/>
    <property type="molecule type" value="Genomic_DNA"/>
</dbReference>
<sequence>MYPNESAIWIIYPQKNMSYKVRGFIDFIDFIDFIIDEIGTTPYWKHGK</sequence>
<name>A0A1J0QZY6_KLEPN</name>
<protein>
    <submittedName>
        <fullName evidence="1">Uncharacterized protein</fullName>
    </submittedName>
</protein>
<reference evidence="1" key="1">
    <citation type="submission" date="2016-04" db="EMBL/GenBank/DDBJ databases">
        <title>Complete sequences of multidrug resistance plasmids bearing rmtG16S ribosomal RNA methyltransferase genes.</title>
        <authorList>
            <person name="Bueno M.F.C."/>
            <person name="Francisco G.R."/>
            <person name="Doi Y."/>
            <person name="Garcia D.O."/>
        </authorList>
    </citation>
    <scope>NUCLEOTIDE SEQUENCE</scope>
    <source>
        <strain evidence="1">Kp84/11</strain>
        <plasmid evidence="1">unnamed</plasmid>
    </source>
</reference>
<geneLocation type="plasmid" evidence="1">
    <name>unnamed</name>
</geneLocation>
<dbReference type="RefSeq" id="WP_000283396.1">
    <property type="nucleotide sequence ID" value="NZ_KX029332.1"/>
</dbReference>
<keyword evidence="1" id="KW-0614">Plasmid</keyword>
<proteinExistence type="predicted"/>
<dbReference type="AlphaFoldDB" id="A0A1J0QZY6"/>
<organism evidence="1">
    <name type="scientific">Klebsiella pneumoniae</name>
    <dbReference type="NCBI Taxonomy" id="573"/>
    <lineage>
        <taxon>Bacteria</taxon>
        <taxon>Pseudomonadati</taxon>
        <taxon>Pseudomonadota</taxon>
        <taxon>Gammaproteobacteria</taxon>
        <taxon>Enterobacterales</taxon>
        <taxon>Enterobacteriaceae</taxon>
        <taxon>Klebsiella/Raoultella group</taxon>
        <taxon>Klebsiella</taxon>
        <taxon>Klebsiella pneumoniae complex</taxon>
    </lineage>
</organism>